<accession>A0A1D2MZ78</accession>
<comment type="caution">
    <text evidence="1">The sequence shown here is derived from an EMBL/GenBank/DDBJ whole genome shotgun (WGS) entry which is preliminary data.</text>
</comment>
<protein>
    <submittedName>
        <fullName evidence="1">Uncharacterized protein</fullName>
    </submittedName>
</protein>
<evidence type="ECO:0000313" key="1">
    <source>
        <dbReference type="EMBL" id="ODM98114.1"/>
    </source>
</evidence>
<sequence>MTQAQVLMDNLTVSSTIEPDDIDGLILAARAQVCKGMFESLTTSTRLMDEGKELQSKSLCYEEMCDFFNQVSKPTMRIHILKKSVEIKFNITEATRTIFTSKLQQAEYKRRKVVDSLCPQIRDGSACESLSEEEKKGVLQRIEKDKKDITEVNDIIQNLKKDWEDIKDEMISVFDDCIHRVYQFIVEVKRRR</sequence>
<dbReference type="EMBL" id="LJIJ01000381">
    <property type="protein sequence ID" value="ODM98114.1"/>
    <property type="molecule type" value="Genomic_DNA"/>
</dbReference>
<organism evidence="1 2">
    <name type="scientific">Orchesella cincta</name>
    <name type="common">Springtail</name>
    <name type="synonym">Podura cincta</name>
    <dbReference type="NCBI Taxonomy" id="48709"/>
    <lineage>
        <taxon>Eukaryota</taxon>
        <taxon>Metazoa</taxon>
        <taxon>Ecdysozoa</taxon>
        <taxon>Arthropoda</taxon>
        <taxon>Hexapoda</taxon>
        <taxon>Collembola</taxon>
        <taxon>Entomobryomorpha</taxon>
        <taxon>Entomobryoidea</taxon>
        <taxon>Orchesellidae</taxon>
        <taxon>Orchesellinae</taxon>
        <taxon>Orchesella</taxon>
    </lineage>
</organism>
<evidence type="ECO:0000313" key="2">
    <source>
        <dbReference type="Proteomes" id="UP000094527"/>
    </source>
</evidence>
<gene>
    <name evidence="1" type="ORF">Ocin01_08572</name>
</gene>
<dbReference type="AlphaFoldDB" id="A0A1D2MZ78"/>
<dbReference type="Proteomes" id="UP000094527">
    <property type="component" value="Unassembled WGS sequence"/>
</dbReference>
<keyword evidence="2" id="KW-1185">Reference proteome</keyword>
<name>A0A1D2MZ78_ORCCI</name>
<reference evidence="1 2" key="1">
    <citation type="journal article" date="2016" name="Genome Biol. Evol.">
        <title>Gene Family Evolution Reflects Adaptation to Soil Environmental Stressors in the Genome of the Collembolan Orchesella cincta.</title>
        <authorList>
            <person name="Faddeeva-Vakhrusheva A."/>
            <person name="Derks M.F."/>
            <person name="Anvar S.Y."/>
            <person name="Agamennone V."/>
            <person name="Suring W."/>
            <person name="Smit S."/>
            <person name="van Straalen N.M."/>
            <person name="Roelofs D."/>
        </authorList>
    </citation>
    <scope>NUCLEOTIDE SEQUENCE [LARGE SCALE GENOMIC DNA]</scope>
    <source>
        <tissue evidence="1">Mixed pool</tissue>
    </source>
</reference>
<proteinExistence type="predicted"/>